<dbReference type="GO" id="GO:1902201">
    <property type="term" value="P:negative regulation of bacterial-type flagellum-dependent cell motility"/>
    <property type="evidence" value="ECO:0007669"/>
    <property type="project" value="TreeGrafter"/>
</dbReference>
<dbReference type="EC" id="2.7.7.65" evidence="1"/>
<dbReference type="InterPro" id="IPR050469">
    <property type="entry name" value="Diguanylate_Cyclase"/>
</dbReference>
<dbReference type="FunFam" id="3.30.70.270:FF:000001">
    <property type="entry name" value="Diguanylate cyclase domain protein"/>
    <property type="match status" value="1"/>
</dbReference>
<reference evidence="5 6" key="1">
    <citation type="journal article" date="2016" name="Nat. Commun.">
        <title>Thousands of microbial genomes shed light on interconnected biogeochemical processes in an aquifer system.</title>
        <authorList>
            <person name="Anantharaman K."/>
            <person name="Brown C.T."/>
            <person name="Hug L.A."/>
            <person name="Sharon I."/>
            <person name="Castelle C.J."/>
            <person name="Probst A.J."/>
            <person name="Thomas B.C."/>
            <person name="Singh A."/>
            <person name="Wilkins M.J."/>
            <person name="Karaoz U."/>
            <person name="Brodie E.L."/>
            <person name="Williams K.H."/>
            <person name="Hubbard S.S."/>
            <person name="Banfield J.F."/>
        </authorList>
    </citation>
    <scope>NUCLEOTIDE SEQUENCE [LARGE SCALE GENOMIC DNA]</scope>
</reference>
<dbReference type="GO" id="GO:0043709">
    <property type="term" value="P:cell adhesion involved in single-species biofilm formation"/>
    <property type="evidence" value="ECO:0007669"/>
    <property type="project" value="TreeGrafter"/>
</dbReference>
<dbReference type="PROSITE" id="PS50887">
    <property type="entry name" value="GGDEF"/>
    <property type="match status" value="1"/>
</dbReference>
<feature type="domain" description="GGDEF" evidence="4">
    <location>
        <begin position="161"/>
        <end position="294"/>
    </location>
</feature>
<evidence type="ECO:0000256" key="2">
    <source>
        <dbReference type="ARBA" id="ARBA00034247"/>
    </source>
</evidence>
<dbReference type="Gene3D" id="3.30.70.270">
    <property type="match status" value="1"/>
</dbReference>
<accession>A0A1F6TZI2</accession>
<dbReference type="AlphaFoldDB" id="A0A1F6TZI2"/>
<keyword evidence="3" id="KW-0472">Membrane</keyword>
<keyword evidence="3" id="KW-0812">Transmembrane</keyword>
<gene>
    <name evidence="5" type="ORF">A3B81_00170</name>
</gene>
<dbReference type="NCBIfam" id="TIGR00254">
    <property type="entry name" value="GGDEF"/>
    <property type="match status" value="1"/>
</dbReference>
<dbReference type="Proteomes" id="UP000179362">
    <property type="component" value="Unassembled WGS sequence"/>
</dbReference>
<dbReference type="CDD" id="cd01949">
    <property type="entry name" value="GGDEF"/>
    <property type="match status" value="1"/>
</dbReference>
<dbReference type="InterPro" id="IPR029787">
    <property type="entry name" value="Nucleotide_cyclase"/>
</dbReference>
<comment type="caution">
    <text evidence="5">The sequence shown here is derived from an EMBL/GenBank/DDBJ whole genome shotgun (WGS) entry which is preliminary data.</text>
</comment>
<dbReference type="GO" id="GO:0005886">
    <property type="term" value="C:plasma membrane"/>
    <property type="evidence" value="ECO:0007669"/>
    <property type="project" value="TreeGrafter"/>
</dbReference>
<dbReference type="EMBL" id="MFTA01000083">
    <property type="protein sequence ID" value="OGI50516.1"/>
    <property type="molecule type" value="Genomic_DNA"/>
</dbReference>
<name>A0A1F6TZI2_9PROT</name>
<keyword evidence="3" id="KW-1133">Transmembrane helix</keyword>
<dbReference type="SMART" id="SM00267">
    <property type="entry name" value="GGDEF"/>
    <property type="match status" value="1"/>
</dbReference>
<sequence>MGVMTFPPHDRGSALVALIANSRQRTSLLLGAALAAAIFSFDLLTPLGIAAGVPYVAVVMIALYTRSARAALALAALGTILTVLGYFLAPAAVAPPAVVLTNRALALFAIWTTTIVTYLHLRTLAELKPLADRDELTGLYNRRYFKKEAARQIGARRRYRYPLSLLMLDVDHFKRINDEYGHAAGDQVLKALARTLHINAREIDTVCRYGGEEFAVLLPFTNLDSALGKARRVQTAINAVTVHRRRRTITFRVSIGVAEFTSAMRGIKEFVDTADRAMYAAKAAGRNRIMTAARREGRRRRHARRRAKGR</sequence>
<proteinExistence type="predicted"/>
<protein>
    <recommendedName>
        <fullName evidence="1">diguanylate cyclase</fullName>
        <ecNumber evidence="1">2.7.7.65</ecNumber>
    </recommendedName>
</protein>
<comment type="catalytic activity">
    <reaction evidence="2">
        <text>2 GTP = 3',3'-c-di-GMP + 2 diphosphate</text>
        <dbReference type="Rhea" id="RHEA:24898"/>
        <dbReference type="ChEBI" id="CHEBI:33019"/>
        <dbReference type="ChEBI" id="CHEBI:37565"/>
        <dbReference type="ChEBI" id="CHEBI:58805"/>
        <dbReference type="EC" id="2.7.7.65"/>
    </reaction>
</comment>
<organism evidence="5 6">
    <name type="scientific">Candidatus Muproteobacteria bacterium RIFCSPHIGHO2_02_FULL_65_16</name>
    <dbReference type="NCBI Taxonomy" id="1817766"/>
    <lineage>
        <taxon>Bacteria</taxon>
        <taxon>Pseudomonadati</taxon>
        <taxon>Pseudomonadota</taxon>
        <taxon>Candidatus Muproteobacteria</taxon>
    </lineage>
</organism>
<evidence type="ECO:0000313" key="5">
    <source>
        <dbReference type="EMBL" id="OGI50516.1"/>
    </source>
</evidence>
<dbReference type="SUPFAM" id="SSF55073">
    <property type="entry name" value="Nucleotide cyclase"/>
    <property type="match status" value="1"/>
</dbReference>
<feature type="transmembrane region" description="Helical" evidence="3">
    <location>
        <begin position="71"/>
        <end position="92"/>
    </location>
</feature>
<evidence type="ECO:0000259" key="4">
    <source>
        <dbReference type="PROSITE" id="PS50887"/>
    </source>
</evidence>
<dbReference type="InterPro" id="IPR043128">
    <property type="entry name" value="Rev_trsase/Diguanyl_cyclase"/>
</dbReference>
<feature type="transmembrane region" description="Helical" evidence="3">
    <location>
        <begin position="47"/>
        <end position="64"/>
    </location>
</feature>
<dbReference type="GO" id="GO:0052621">
    <property type="term" value="F:diguanylate cyclase activity"/>
    <property type="evidence" value="ECO:0007669"/>
    <property type="project" value="UniProtKB-EC"/>
</dbReference>
<evidence type="ECO:0000256" key="3">
    <source>
        <dbReference type="SAM" id="Phobius"/>
    </source>
</evidence>
<dbReference type="Pfam" id="PF00990">
    <property type="entry name" value="GGDEF"/>
    <property type="match status" value="1"/>
</dbReference>
<evidence type="ECO:0000256" key="1">
    <source>
        <dbReference type="ARBA" id="ARBA00012528"/>
    </source>
</evidence>
<dbReference type="InterPro" id="IPR000160">
    <property type="entry name" value="GGDEF_dom"/>
</dbReference>
<dbReference type="PANTHER" id="PTHR45138">
    <property type="entry name" value="REGULATORY COMPONENTS OF SENSORY TRANSDUCTION SYSTEM"/>
    <property type="match status" value="1"/>
</dbReference>
<feature type="transmembrane region" description="Helical" evidence="3">
    <location>
        <begin position="104"/>
        <end position="121"/>
    </location>
</feature>
<evidence type="ECO:0000313" key="6">
    <source>
        <dbReference type="Proteomes" id="UP000179362"/>
    </source>
</evidence>
<dbReference type="PANTHER" id="PTHR45138:SF9">
    <property type="entry name" value="DIGUANYLATE CYCLASE DGCM-RELATED"/>
    <property type="match status" value="1"/>
</dbReference>